<keyword evidence="2" id="KW-1185">Reference proteome</keyword>
<proteinExistence type="predicted"/>
<gene>
    <name evidence="1" type="ORF">ASU33_13775</name>
</gene>
<evidence type="ECO:0000313" key="1">
    <source>
        <dbReference type="EMBL" id="KUG07417.1"/>
    </source>
</evidence>
<sequence length="162" mass="18803">MLPKAQKKLQFYHTLTDADRRRQVELFEQGVWDLASRKTWVRFIFTYADNEFNRKAGRVGRISSTRIGTRNLDLIPSEDRPKSRGNSKIKRYYDVSRAGTTVTQGITSGGLPGKITGNGAHRGQWRSFRPNTFSIMTQLWSFERQQWVDRLSDFNIRDQNSG</sequence>
<dbReference type="OrthoDB" id="893553at2"/>
<accession>A0A9X0L4G7</accession>
<evidence type="ECO:0000313" key="2">
    <source>
        <dbReference type="Proteomes" id="UP000054223"/>
    </source>
</evidence>
<protein>
    <submittedName>
        <fullName evidence="1">Uncharacterized protein</fullName>
    </submittedName>
</protein>
<dbReference type="EMBL" id="LNAL01000007">
    <property type="protein sequence ID" value="KUG07417.1"/>
    <property type="molecule type" value="Genomic_DNA"/>
</dbReference>
<dbReference type="Proteomes" id="UP000054223">
    <property type="component" value="Unassembled WGS sequence"/>
</dbReference>
<dbReference type="AlphaFoldDB" id="A0A9X0L4G7"/>
<organism evidence="1 2">
    <name type="scientific">Solirubrum puertoriconensis</name>
    <dbReference type="NCBI Taxonomy" id="1751427"/>
    <lineage>
        <taxon>Bacteria</taxon>
        <taxon>Pseudomonadati</taxon>
        <taxon>Bacteroidota</taxon>
        <taxon>Cytophagia</taxon>
        <taxon>Cytophagales</taxon>
    </lineage>
</organism>
<dbReference type="RefSeq" id="WP_059071042.1">
    <property type="nucleotide sequence ID" value="NZ_LNAL01000007.1"/>
</dbReference>
<reference evidence="1 2" key="1">
    <citation type="submission" date="2015-11" db="EMBL/GenBank/DDBJ databases">
        <title>Solirubrum puertoriconensis gen. nov. an environmental bacteria isolated in Puerto Rico.</title>
        <authorList>
            <person name="Cuebas-Irizarry M.F."/>
            <person name="Montalvo-Rodriguez R."/>
        </authorList>
    </citation>
    <scope>NUCLEOTIDE SEQUENCE [LARGE SCALE GENOMIC DNA]</scope>
    <source>
        <strain evidence="1 2">MC1A</strain>
    </source>
</reference>
<comment type="caution">
    <text evidence="1">The sequence shown here is derived from an EMBL/GenBank/DDBJ whole genome shotgun (WGS) entry which is preliminary data.</text>
</comment>
<name>A0A9X0L4G7_SOLP1</name>